<dbReference type="InterPro" id="IPR009075">
    <property type="entry name" value="AcylCo_DH/oxidase_C"/>
</dbReference>
<keyword evidence="5" id="KW-0560">Oxidoreductase</keyword>
<dbReference type="PANTHER" id="PTHR43884">
    <property type="entry name" value="ACYL-COA DEHYDROGENASE"/>
    <property type="match status" value="1"/>
</dbReference>
<dbReference type="Pfam" id="PF00441">
    <property type="entry name" value="Acyl-CoA_dh_1"/>
    <property type="match status" value="1"/>
</dbReference>
<dbReference type="GO" id="GO:0003995">
    <property type="term" value="F:acyl-CoA dehydrogenase activity"/>
    <property type="evidence" value="ECO:0007669"/>
    <property type="project" value="InterPro"/>
</dbReference>
<evidence type="ECO:0000259" key="7">
    <source>
        <dbReference type="Pfam" id="PF02770"/>
    </source>
</evidence>
<dbReference type="KEGG" id="vcw:GJQ55_05360"/>
<comment type="cofactor">
    <cofactor evidence="1 5">
        <name>FAD</name>
        <dbReference type="ChEBI" id="CHEBI:57692"/>
    </cofactor>
</comment>
<keyword evidence="4 5" id="KW-0274">FAD</keyword>
<keyword evidence="10" id="KW-1185">Reference proteome</keyword>
<evidence type="ECO:0000256" key="1">
    <source>
        <dbReference type="ARBA" id="ARBA00001974"/>
    </source>
</evidence>
<dbReference type="InterPro" id="IPR046373">
    <property type="entry name" value="Acyl-CoA_Oxase/DH_mid-dom_sf"/>
</dbReference>
<evidence type="ECO:0000259" key="6">
    <source>
        <dbReference type="Pfam" id="PF00441"/>
    </source>
</evidence>
<sequence length="435" mass="47644">MAQDIQGVGLRLASRFAGSRWAEKYGLRKPVERIAYLSTRAGFRFAGKLLQKRQQPDPTPGERLPNSREKQLFDLSLTDEQQMIKDSVRAYASDIVRGLAHDANEACALPDTYLQDAMALGLNLFAVPESMGGAASGYSPTTSAIIAEELAWGDLSLAFATLAPVAVANALVRWGTQQQQQRWLPLWLGEQPVQAAIAVQEQHPLFSADKLRCSATSQRKGFTLNGEKTLVPLGGKAQLYLVAAHYHGKPRLFIVPADTAGLSFAAQPAMGLRAAATGTLTLDNVKLDHNALLGGEHSDFHYRDFLDLGQLHWCALATGTCQAALDYLIPYCNEREAFGEPISHRQSVAFMLANMAIELESMRLLTWRAAALAEQGKAFHREAYLAHILCADKAMEIGTNAVQLLGGHGFTKEHPAERWYRDLRVLGCINSGLHL</sequence>
<dbReference type="InterPro" id="IPR037069">
    <property type="entry name" value="AcylCoA_DH/ox_N_sf"/>
</dbReference>
<dbReference type="InterPro" id="IPR036250">
    <property type="entry name" value="AcylCo_DH-like_C"/>
</dbReference>
<gene>
    <name evidence="9" type="ORF">GJQ55_05360</name>
</gene>
<dbReference type="Proteomes" id="UP000596074">
    <property type="component" value="Chromosome"/>
</dbReference>
<protein>
    <submittedName>
        <fullName evidence="9">Acyl-CoA dehydrogenase</fullName>
    </submittedName>
</protein>
<dbReference type="GO" id="GO:0050660">
    <property type="term" value="F:flavin adenine dinucleotide binding"/>
    <property type="evidence" value="ECO:0007669"/>
    <property type="project" value="InterPro"/>
</dbReference>
<dbReference type="PROSITE" id="PS00073">
    <property type="entry name" value="ACYL_COA_DH_2"/>
    <property type="match status" value="1"/>
</dbReference>
<evidence type="ECO:0000313" key="9">
    <source>
        <dbReference type="EMBL" id="QQD23940.1"/>
    </source>
</evidence>
<feature type="domain" description="Acyl-CoA oxidase/dehydrogenase middle" evidence="7">
    <location>
        <begin position="215"/>
        <end position="285"/>
    </location>
</feature>
<keyword evidence="3 5" id="KW-0285">Flavoprotein</keyword>
<dbReference type="SUPFAM" id="SSF56645">
    <property type="entry name" value="Acyl-CoA dehydrogenase NM domain-like"/>
    <property type="match status" value="1"/>
</dbReference>
<dbReference type="InterPro" id="IPR009100">
    <property type="entry name" value="AcylCoA_DH/oxidase_NM_dom_sf"/>
</dbReference>
<proteinExistence type="inferred from homology"/>
<evidence type="ECO:0000256" key="2">
    <source>
        <dbReference type="ARBA" id="ARBA00009347"/>
    </source>
</evidence>
<comment type="similarity">
    <text evidence="2 5">Belongs to the acyl-CoA dehydrogenase family.</text>
</comment>
<name>A0A9X7YMU6_9GAMM</name>
<dbReference type="InterPro" id="IPR006089">
    <property type="entry name" value="Acyl-CoA_DH_CS"/>
</dbReference>
<evidence type="ECO:0000259" key="8">
    <source>
        <dbReference type="Pfam" id="PF02771"/>
    </source>
</evidence>
<evidence type="ECO:0000256" key="5">
    <source>
        <dbReference type="RuleBase" id="RU362125"/>
    </source>
</evidence>
<dbReference type="Pfam" id="PF02771">
    <property type="entry name" value="Acyl-CoA_dh_N"/>
    <property type="match status" value="1"/>
</dbReference>
<dbReference type="EMBL" id="CP046056">
    <property type="protein sequence ID" value="QQD23940.1"/>
    <property type="molecule type" value="Genomic_DNA"/>
</dbReference>
<feature type="domain" description="Acyl-CoA dehydrogenase/oxidase N-terminal" evidence="8">
    <location>
        <begin position="78"/>
        <end position="185"/>
    </location>
</feature>
<dbReference type="RefSeq" id="WP_228346486.1">
    <property type="nucleotide sequence ID" value="NZ_CP046056.1"/>
</dbReference>
<dbReference type="InterPro" id="IPR013786">
    <property type="entry name" value="AcylCoA_DH/ox_N"/>
</dbReference>
<dbReference type="Gene3D" id="1.10.540.10">
    <property type="entry name" value="Acyl-CoA dehydrogenase/oxidase, N-terminal domain"/>
    <property type="match status" value="1"/>
</dbReference>
<feature type="domain" description="Acyl-CoA dehydrogenase/oxidase C-terminal" evidence="6">
    <location>
        <begin position="305"/>
        <end position="426"/>
    </location>
</feature>
<accession>A0A9X7YMU6</accession>
<organism evidence="9 10">
    <name type="scientific">Venatoribacter cucullus</name>
    <dbReference type="NCBI Taxonomy" id="2661630"/>
    <lineage>
        <taxon>Bacteria</taxon>
        <taxon>Pseudomonadati</taxon>
        <taxon>Pseudomonadota</taxon>
        <taxon>Gammaproteobacteria</taxon>
        <taxon>Oceanospirillales</taxon>
        <taxon>Oceanospirillaceae</taxon>
        <taxon>Venatoribacter</taxon>
    </lineage>
</organism>
<dbReference type="Gene3D" id="2.40.110.10">
    <property type="entry name" value="Butyryl-CoA Dehydrogenase, subunit A, domain 2"/>
    <property type="match status" value="1"/>
</dbReference>
<dbReference type="SUPFAM" id="SSF47203">
    <property type="entry name" value="Acyl-CoA dehydrogenase C-terminal domain-like"/>
    <property type="match status" value="1"/>
</dbReference>
<dbReference type="Gene3D" id="1.20.140.10">
    <property type="entry name" value="Butyryl-CoA Dehydrogenase, subunit A, domain 3"/>
    <property type="match status" value="1"/>
</dbReference>
<evidence type="ECO:0000313" key="10">
    <source>
        <dbReference type="Proteomes" id="UP000596074"/>
    </source>
</evidence>
<dbReference type="PANTHER" id="PTHR43884:SF12">
    <property type="entry name" value="ISOVALERYL-COA DEHYDROGENASE, MITOCHONDRIAL-RELATED"/>
    <property type="match status" value="1"/>
</dbReference>
<evidence type="ECO:0000256" key="4">
    <source>
        <dbReference type="ARBA" id="ARBA00022827"/>
    </source>
</evidence>
<dbReference type="InterPro" id="IPR006091">
    <property type="entry name" value="Acyl-CoA_Oxase/DH_mid-dom"/>
</dbReference>
<evidence type="ECO:0000256" key="3">
    <source>
        <dbReference type="ARBA" id="ARBA00022630"/>
    </source>
</evidence>
<dbReference type="AlphaFoldDB" id="A0A9X7YMU6"/>
<reference evidence="9 10" key="1">
    <citation type="submission" date="2019-11" db="EMBL/GenBank/DDBJ databases">
        <title>Venatorbacter sp. nov. a predator of Campylobacter and other Gram-negative bacteria.</title>
        <authorList>
            <person name="Saeedi A."/>
            <person name="Cummings N.J."/>
            <person name="Connerton I.F."/>
            <person name="Connerton P.L."/>
        </authorList>
    </citation>
    <scope>NUCLEOTIDE SEQUENCE [LARGE SCALE GENOMIC DNA]</scope>
    <source>
        <strain evidence="9">XL5</strain>
    </source>
</reference>
<dbReference type="Pfam" id="PF02770">
    <property type="entry name" value="Acyl-CoA_dh_M"/>
    <property type="match status" value="1"/>
</dbReference>